<sequence>MRLGARGSRRPPSPPTPFPRETGQRLDSVAGGRARRCFPLFSFLFSLFSFFFSLFSLFFSLFSLLSSLFSFLSSLFSFLVRCGPQALPWGVAVLDDFWSAF</sequence>
<evidence type="ECO:0000313" key="4">
    <source>
        <dbReference type="Proteomes" id="UP000800082"/>
    </source>
</evidence>
<keyword evidence="4" id="KW-1185">Reference proteome</keyword>
<dbReference type="AlphaFoldDB" id="A0A6A5RY39"/>
<keyword evidence="2" id="KW-0812">Transmembrane</keyword>
<organism evidence="3 4">
    <name type="scientific">Didymella exigua CBS 183.55</name>
    <dbReference type="NCBI Taxonomy" id="1150837"/>
    <lineage>
        <taxon>Eukaryota</taxon>
        <taxon>Fungi</taxon>
        <taxon>Dikarya</taxon>
        <taxon>Ascomycota</taxon>
        <taxon>Pezizomycotina</taxon>
        <taxon>Dothideomycetes</taxon>
        <taxon>Pleosporomycetidae</taxon>
        <taxon>Pleosporales</taxon>
        <taxon>Pleosporineae</taxon>
        <taxon>Didymellaceae</taxon>
        <taxon>Didymella</taxon>
    </lineage>
</organism>
<name>A0A6A5RY39_9PLEO</name>
<evidence type="ECO:0008006" key="5">
    <source>
        <dbReference type="Google" id="ProtNLM"/>
    </source>
</evidence>
<protein>
    <recommendedName>
        <fullName evidence="5">Transmembrane protein</fullName>
    </recommendedName>
</protein>
<evidence type="ECO:0000256" key="2">
    <source>
        <dbReference type="SAM" id="Phobius"/>
    </source>
</evidence>
<dbReference type="RefSeq" id="XP_033452186.1">
    <property type="nucleotide sequence ID" value="XM_033589317.1"/>
</dbReference>
<accession>A0A6A5RY39</accession>
<evidence type="ECO:0000313" key="3">
    <source>
        <dbReference type="EMBL" id="KAF1931938.1"/>
    </source>
</evidence>
<dbReference type="EMBL" id="ML978960">
    <property type="protein sequence ID" value="KAF1931938.1"/>
    <property type="molecule type" value="Genomic_DNA"/>
</dbReference>
<keyword evidence="2" id="KW-1133">Transmembrane helix</keyword>
<keyword evidence="2" id="KW-0472">Membrane</keyword>
<dbReference type="GeneID" id="54346964"/>
<feature type="transmembrane region" description="Helical" evidence="2">
    <location>
        <begin position="37"/>
        <end position="55"/>
    </location>
</feature>
<gene>
    <name evidence="3" type="ORF">M421DRAFT_323617</name>
</gene>
<reference evidence="3" key="1">
    <citation type="journal article" date="2020" name="Stud. Mycol.">
        <title>101 Dothideomycetes genomes: a test case for predicting lifestyles and emergence of pathogens.</title>
        <authorList>
            <person name="Haridas S."/>
            <person name="Albert R."/>
            <person name="Binder M."/>
            <person name="Bloem J."/>
            <person name="Labutti K."/>
            <person name="Salamov A."/>
            <person name="Andreopoulos B."/>
            <person name="Baker S."/>
            <person name="Barry K."/>
            <person name="Bills G."/>
            <person name="Bluhm B."/>
            <person name="Cannon C."/>
            <person name="Castanera R."/>
            <person name="Culley D."/>
            <person name="Daum C."/>
            <person name="Ezra D."/>
            <person name="Gonzalez J."/>
            <person name="Henrissat B."/>
            <person name="Kuo A."/>
            <person name="Liang C."/>
            <person name="Lipzen A."/>
            <person name="Lutzoni F."/>
            <person name="Magnuson J."/>
            <person name="Mondo S."/>
            <person name="Nolan M."/>
            <person name="Ohm R."/>
            <person name="Pangilinan J."/>
            <person name="Park H.-J."/>
            <person name="Ramirez L."/>
            <person name="Alfaro M."/>
            <person name="Sun H."/>
            <person name="Tritt A."/>
            <person name="Yoshinaga Y."/>
            <person name="Zwiers L.-H."/>
            <person name="Turgeon B."/>
            <person name="Goodwin S."/>
            <person name="Spatafora J."/>
            <person name="Crous P."/>
            <person name="Grigoriev I."/>
        </authorList>
    </citation>
    <scope>NUCLEOTIDE SEQUENCE</scope>
    <source>
        <strain evidence="3">CBS 183.55</strain>
    </source>
</reference>
<evidence type="ECO:0000256" key="1">
    <source>
        <dbReference type="SAM" id="MobiDB-lite"/>
    </source>
</evidence>
<proteinExistence type="predicted"/>
<dbReference type="Proteomes" id="UP000800082">
    <property type="component" value="Unassembled WGS sequence"/>
</dbReference>
<feature type="region of interest" description="Disordered" evidence="1">
    <location>
        <begin position="1"/>
        <end position="24"/>
    </location>
</feature>